<comment type="similarity">
    <text evidence="3">Belongs to the DPH1/DPH2 family. DPH2 subfamily.</text>
</comment>
<comment type="pathway">
    <text evidence="2">Protein modification; peptidyl-diphthamide biosynthesis.</text>
</comment>
<accession>A0AAW1CS60</accession>
<evidence type="ECO:0000256" key="7">
    <source>
        <dbReference type="SAM" id="MobiDB-lite"/>
    </source>
</evidence>
<dbReference type="Gene3D" id="3.40.50.11860">
    <property type="entry name" value="Diphthamide synthesis DPH1/DPH2 domain 3"/>
    <property type="match status" value="1"/>
</dbReference>
<dbReference type="NCBIfam" id="TIGR00322">
    <property type="entry name" value="diphth2_R"/>
    <property type="match status" value="1"/>
</dbReference>
<dbReference type="GO" id="GO:0090560">
    <property type="term" value="F:2-(3-amino-3-carboxypropyl)histidine synthase activity"/>
    <property type="evidence" value="ECO:0007669"/>
    <property type="project" value="InterPro"/>
</dbReference>
<dbReference type="InterPro" id="IPR042265">
    <property type="entry name" value="DPH1/DPH2_3"/>
</dbReference>
<evidence type="ECO:0000256" key="5">
    <source>
        <dbReference type="ARBA" id="ARBA00023004"/>
    </source>
</evidence>
<dbReference type="FunFam" id="3.40.50.11860:FF:000001">
    <property type="entry name" value="2-(3-amino-3-carboxypropyl)histidine synthase subunit 2"/>
    <property type="match status" value="1"/>
</dbReference>
<evidence type="ECO:0000256" key="1">
    <source>
        <dbReference type="ARBA" id="ARBA00001966"/>
    </source>
</evidence>
<comment type="caution">
    <text evidence="8">The sequence shown here is derived from an EMBL/GenBank/DDBJ whole genome shotgun (WGS) entry which is preliminary data.</text>
</comment>
<keyword evidence="6" id="KW-0411">Iron-sulfur</keyword>
<comment type="cofactor">
    <cofactor evidence="1">
        <name>[4Fe-4S] cluster</name>
        <dbReference type="ChEBI" id="CHEBI:49883"/>
    </cofactor>
</comment>
<dbReference type="PANTHER" id="PTHR10762">
    <property type="entry name" value="DIPHTHAMIDE BIOSYNTHESIS PROTEIN"/>
    <property type="match status" value="1"/>
</dbReference>
<dbReference type="GO" id="GO:0017183">
    <property type="term" value="P:protein histidyl modification to diphthamide"/>
    <property type="evidence" value="ECO:0007669"/>
    <property type="project" value="InterPro"/>
</dbReference>
<keyword evidence="9" id="KW-1185">Reference proteome</keyword>
<dbReference type="PANTHER" id="PTHR10762:SF2">
    <property type="entry name" value="2-(3-AMINO-3-CARBOXYPROPYL)HISTIDINE SYNTHASE SUBUNIT 2"/>
    <property type="match status" value="1"/>
</dbReference>
<evidence type="ECO:0000256" key="3">
    <source>
        <dbReference type="ARBA" id="ARBA00006179"/>
    </source>
</evidence>
<dbReference type="Proteomes" id="UP001461498">
    <property type="component" value="Unassembled WGS sequence"/>
</dbReference>
<evidence type="ECO:0000256" key="6">
    <source>
        <dbReference type="ARBA" id="ARBA00023014"/>
    </source>
</evidence>
<dbReference type="AlphaFoldDB" id="A0AAW1CS60"/>
<organism evidence="8 9">
    <name type="scientific">Rhynocoris fuscipes</name>
    <dbReference type="NCBI Taxonomy" id="488301"/>
    <lineage>
        <taxon>Eukaryota</taxon>
        <taxon>Metazoa</taxon>
        <taxon>Ecdysozoa</taxon>
        <taxon>Arthropoda</taxon>
        <taxon>Hexapoda</taxon>
        <taxon>Insecta</taxon>
        <taxon>Pterygota</taxon>
        <taxon>Neoptera</taxon>
        <taxon>Paraneoptera</taxon>
        <taxon>Hemiptera</taxon>
        <taxon>Heteroptera</taxon>
        <taxon>Panheteroptera</taxon>
        <taxon>Cimicomorpha</taxon>
        <taxon>Reduviidae</taxon>
        <taxon>Harpactorinae</taxon>
        <taxon>Harpactorini</taxon>
        <taxon>Rhynocoris</taxon>
    </lineage>
</organism>
<dbReference type="SFLD" id="SFLDS00032">
    <property type="entry name" value="Radical_SAM_3-amino-3-carboxyp"/>
    <property type="match status" value="1"/>
</dbReference>
<dbReference type="EMBL" id="JAPXFL010000010">
    <property type="protein sequence ID" value="KAK9500429.1"/>
    <property type="molecule type" value="Genomic_DNA"/>
</dbReference>
<dbReference type="GO" id="GO:0051536">
    <property type="term" value="F:iron-sulfur cluster binding"/>
    <property type="evidence" value="ECO:0007669"/>
    <property type="project" value="UniProtKB-KW"/>
</dbReference>
<protein>
    <recommendedName>
        <fullName evidence="10">Diphtheria toxin resistance protein 2</fullName>
    </recommendedName>
</protein>
<evidence type="ECO:0000256" key="4">
    <source>
        <dbReference type="ARBA" id="ARBA00022723"/>
    </source>
</evidence>
<evidence type="ECO:0000313" key="8">
    <source>
        <dbReference type="EMBL" id="KAK9500429.1"/>
    </source>
</evidence>
<evidence type="ECO:0000256" key="2">
    <source>
        <dbReference type="ARBA" id="ARBA00005156"/>
    </source>
</evidence>
<dbReference type="InterPro" id="IPR016435">
    <property type="entry name" value="DPH1/DPH2"/>
</dbReference>
<gene>
    <name evidence="8" type="ORF">O3M35_001696</name>
</gene>
<reference evidence="8 9" key="1">
    <citation type="submission" date="2022-12" db="EMBL/GenBank/DDBJ databases">
        <title>Chromosome-level genome assembly of true bugs.</title>
        <authorList>
            <person name="Ma L."/>
            <person name="Li H."/>
        </authorList>
    </citation>
    <scope>NUCLEOTIDE SEQUENCE [LARGE SCALE GENOMIC DNA]</scope>
    <source>
        <strain evidence="8">Lab_2022b</strain>
    </source>
</reference>
<sequence>MADELKEFLVISELNTGATHNVPCSLHCNILKGELKHLSCRFARGYCTPKDNKFETVIYAGTDKCMTNFLMMMKNLDFYQYTGNDGFVLMNSFNLIKQSSYLIEKVKAAQTIAVLVCTLSIEQFLIAVEHVKALCKRRNKKIYVISVGKPTPTKLANFPEVDLFVSIACPEAEFYERKTFVKPVVGLLDVELALNENRTWDNTFSKDFRDLIEGGIDYIATPDEPPGDIAEVSLVENRVLGFTNSVSSNFDIDVIPDKSLINKASRKEREWDGLDPNLPASEPAQPIDGRVGTSQGYLNEKELLNNKASDKKVEIIAKKSDEKEKEDKNRKLNAS</sequence>
<proteinExistence type="inferred from homology"/>
<evidence type="ECO:0000313" key="9">
    <source>
        <dbReference type="Proteomes" id="UP001461498"/>
    </source>
</evidence>
<evidence type="ECO:0008006" key="10">
    <source>
        <dbReference type="Google" id="ProtNLM"/>
    </source>
</evidence>
<dbReference type="Pfam" id="PF01866">
    <property type="entry name" value="Diphthamide_syn"/>
    <property type="match status" value="1"/>
</dbReference>
<name>A0AAW1CS60_9HEMI</name>
<keyword evidence="4" id="KW-0479">Metal-binding</keyword>
<dbReference type="GO" id="GO:0046872">
    <property type="term" value="F:metal ion binding"/>
    <property type="evidence" value="ECO:0007669"/>
    <property type="project" value="UniProtKB-KW"/>
</dbReference>
<feature type="region of interest" description="Disordered" evidence="7">
    <location>
        <begin position="271"/>
        <end position="296"/>
    </location>
</feature>
<keyword evidence="5" id="KW-0408">Iron</keyword>